<feature type="chain" id="PRO_5037186178" evidence="1">
    <location>
        <begin position="27"/>
        <end position="441"/>
    </location>
</feature>
<proteinExistence type="predicted"/>
<dbReference type="EMBL" id="JAGSPN010000015">
    <property type="protein sequence ID" value="MBR7783810.1"/>
    <property type="molecule type" value="Genomic_DNA"/>
</dbReference>
<comment type="caution">
    <text evidence="2">The sequence shown here is derived from an EMBL/GenBank/DDBJ whole genome shotgun (WGS) entry which is preliminary data.</text>
</comment>
<accession>A0A941DPS5</accession>
<evidence type="ECO:0000256" key="1">
    <source>
        <dbReference type="SAM" id="SignalP"/>
    </source>
</evidence>
<protein>
    <submittedName>
        <fullName evidence="2">SH3 domain-containing protein</fullName>
    </submittedName>
</protein>
<keyword evidence="1" id="KW-0732">Signal</keyword>
<name>A0A941DPS5_9BURK</name>
<dbReference type="AlphaFoldDB" id="A0A941DPS5"/>
<organism evidence="2 3">
    <name type="scientific">Undibacterium luofuense</name>
    <dbReference type="NCBI Taxonomy" id="2828733"/>
    <lineage>
        <taxon>Bacteria</taxon>
        <taxon>Pseudomonadati</taxon>
        <taxon>Pseudomonadota</taxon>
        <taxon>Betaproteobacteria</taxon>
        <taxon>Burkholderiales</taxon>
        <taxon>Oxalobacteraceae</taxon>
        <taxon>Undibacterium</taxon>
    </lineage>
</organism>
<feature type="signal peptide" evidence="1">
    <location>
        <begin position="1"/>
        <end position="26"/>
    </location>
</feature>
<dbReference type="Gene3D" id="2.30.30.40">
    <property type="entry name" value="SH3 Domains"/>
    <property type="match status" value="1"/>
</dbReference>
<reference evidence="2" key="1">
    <citation type="submission" date="2021-04" db="EMBL/GenBank/DDBJ databases">
        <title>novel species isolated from subtropical streams in China.</title>
        <authorList>
            <person name="Lu H."/>
        </authorList>
    </citation>
    <scope>NUCLEOTIDE SEQUENCE</scope>
    <source>
        <strain evidence="2">LFS511W</strain>
    </source>
</reference>
<evidence type="ECO:0000313" key="2">
    <source>
        <dbReference type="EMBL" id="MBR7783810.1"/>
    </source>
</evidence>
<dbReference type="Proteomes" id="UP000680067">
    <property type="component" value="Unassembled WGS sequence"/>
</dbReference>
<gene>
    <name evidence="2" type="ORF">KDM89_16815</name>
</gene>
<keyword evidence="3" id="KW-1185">Reference proteome</keyword>
<dbReference type="RefSeq" id="WP_212689083.1">
    <property type="nucleotide sequence ID" value="NZ_JAGSPN010000015.1"/>
</dbReference>
<sequence>MNIRHPFIAAISATALLTAVPNTGYAGVPEASTFGYTIAHQVNLRSEAGAQAPVIALLPVNTAVDVAEIIQKDKRNWAKVYIRSPISSVDNLIEGWLDLGVLDTEKPDSKKLFKAAKASNNPHLQRLFAERAFAMEPMSVEIPAFIETLIPGSDPATAKRLQTILSGVRQRQPVSDEPVKKIYDYYGGVLKPFAEVRDQKITMITGKTVGTPEYFTENRYYPAYSGNTRTGLVRTEMRIFKSDSSDVQAVLASYLPDAAVPDPENFNGKDIHSMVTNYALAPDRAKREVNAQEKALLKKLTLQWIQQQPKSERQNLLKVVQNESVIQQGDVKLNWYSGHMNQSGQQFLIGQWTFSSPSDAHYNNDPFYAALVMIAEQQADGSFKLARGSGNLYCEVDSLVDLNGDGTDEIYVECQRMEDASYYKILQRGKAGWDWVPEKTR</sequence>
<evidence type="ECO:0000313" key="3">
    <source>
        <dbReference type="Proteomes" id="UP000680067"/>
    </source>
</evidence>